<feature type="region of interest" description="Disordered" evidence="1">
    <location>
        <begin position="209"/>
        <end position="239"/>
    </location>
</feature>
<evidence type="ECO:0000259" key="3">
    <source>
        <dbReference type="Pfam" id="PF21056"/>
    </source>
</evidence>
<dbReference type="InterPro" id="IPR048324">
    <property type="entry name" value="ZSWIM1-3_RNaseH-like"/>
</dbReference>
<keyword evidence="5" id="KW-1185">Reference proteome</keyword>
<feature type="domain" description="ZSWIM1/3 RNaseH-like" evidence="3">
    <location>
        <begin position="1"/>
        <end position="58"/>
    </location>
</feature>
<proteinExistence type="predicted"/>
<evidence type="ECO:0000256" key="1">
    <source>
        <dbReference type="SAM" id="MobiDB-lite"/>
    </source>
</evidence>
<gene>
    <name evidence="4" type="ORF">JG688_00001520</name>
</gene>
<keyword evidence="2" id="KW-0732">Signal</keyword>
<reference evidence="4" key="1">
    <citation type="submission" date="2021-01" db="EMBL/GenBank/DDBJ databases">
        <title>Phytophthora aleatoria, a newly-described species from Pinus radiata is distinct from Phytophthora cactorum isolates based on comparative genomics.</title>
        <authorList>
            <person name="Mcdougal R."/>
            <person name="Panda P."/>
            <person name="Williams N."/>
            <person name="Studholme D.J."/>
        </authorList>
    </citation>
    <scope>NUCLEOTIDE SEQUENCE</scope>
    <source>
        <strain evidence="4">NZFS 4037</strain>
    </source>
</reference>
<organism evidence="4 5">
    <name type="scientific">Phytophthora aleatoria</name>
    <dbReference type="NCBI Taxonomy" id="2496075"/>
    <lineage>
        <taxon>Eukaryota</taxon>
        <taxon>Sar</taxon>
        <taxon>Stramenopiles</taxon>
        <taxon>Oomycota</taxon>
        <taxon>Peronosporomycetes</taxon>
        <taxon>Peronosporales</taxon>
        <taxon>Peronosporaceae</taxon>
        <taxon>Phytophthora</taxon>
    </lineage>
</organism>
<evidence type="ECO:0000313" key="4">
    <source>
        <dbReference type="EMBL" id="KAG6976303.1"/>
    </source>
</evidence>
<dbReference type="Proteomes" id="UP000709295">
    <property type="component" value="Unassembled WGS sequence"/>
</dbReference>
<accession>A0A8J5IYR7</accession>
<evidence type="ECO:0000256" key="2">
    <source>
        <dbReference type="SAM" id="SignalP"/>
    </source>
</evidence>
<dbReference type="EMBL" id="JAENGY010000035">
    <property type="protein sequence ID" value="KAG6976303.1"/>
    <property type="molecule type" value="Genomic_DNA"/>
</dbReference>
<feature type="compositionally biased region" description="Polar residues" evidence="1">
    <location>
        <begin position="213"/>
        <end position="239"/>
    </location>
</feature>
<protein>
    <recommendedName>
        <fullName evidence="3">ZSWIM1/3 RNaseH-like domain-containing protein</fullName>
    </recommendedName>
</protein>
<dbReference type="AlphaFoldDB" id="A0A8J5IYR7"/>
<feature type="chain" id="PRO_5035296097" description="ZSWIM1/3 RNaseH-like domain-containing protein" evidence="2">
    <location>
        <begin position="27"/>
        <end position="239"/>
    </location>
</feature>
<name>A0A8J5IYR7_9STRA</name>
<dbReference type="Pfam" id="PF21056">
    <property type="entry name" value="ZSWIM1-3_RNaseH-like"/>
    <property type="match status" value="1"/>
</dbReference>
<feature type="signal peptide" evidence="2">
    <location>
        <begin position="1"/>
        <end position="26"/>
    </location>
</feature>
<sequence length="239" mass="26500">MDWTYGTNNLGFHLGILLVASATGRGVPVLDFIPLDEKMQTMEAILEFFKKKNTQWMAPKHVAAPLTTPSTSAASVEYVHLRREEQANVIVLSDAEKDARAQALFELVVRKLSGLSTVTFYQEMNKWKSVIECDFYRVVQSGGETSSNDVRSTAIESDSDSDGFFCQLDVAAVMAEMEADQELAMEGDLRARFARERAVATPGCRDEEYLDSFSLSEGSDVEPTQTSEKPQQMSDATNV</sequence>
<comment type="caution">
    <text evidence="4">The sequence shown here is derived from an EMBL/GenBank/DDBJ whole genome shotgun (WGS) entry which is preliminary data.</text>
</comment>
<evidence type="ECO:0000313" key="5">
    <source>
        <dbReference type="Proteomes" id="UP000709295"/>
    </source>
</evidence>